<protein>
    <recommendedName>
        <fullName evidence="1">Knr4/Smi1-like domain-containing protein</fullName>
    </recommendedName>
</protein>
<sequence length="192" mass="21058">MNTRAWCPILRRLRPPVEHQAGVGQQRTFHTAFNMNSSISPEVIAHLEQGSVPGPAPEALILSVEQQYRLTFPSDYRAFLLKYGAALMPGFEVFGLVASHTDGEAPTWSDIRSFLRKSPPCVPSGWVQISDDGMDHRFFLACAPRSDNSGVFVLGPAAQGTRVSPNFSAFVEAAASYGIEFLATIYLRKALD</sequence>
<accession>A0A235ELJ2</accession>
<proteinExistence type="predicted"/>
<dbReference type="SUPFAM" id="SSF160631">
    <property type="entry name" value="SMI1/KNR4-like"/>
    <property type="match status" value="1"/>
</dbReference>
<comment type="caution">
    <text evidence="2">The sequence shown here is derived from an EMBL/GenBank/DDBJ whole genome shotgun (WGS) entry which is preliminary data.</text>
</comment>
<organism evidence="2 3">
    <name type="scientific">Acidovorax kalamii</name>
    <dbReference type="NCBI Taxonomy" id="2004485"/>
    <lineage>
        <taxon>Bacteria</taxon>
        <taxon>Pseudomonadati</taxon>
        <taxon>Pseudomonadota</taxon>
        <taxon>Betaproteobacteria</taxon>
        <taxon>Burkholderiales</taxon>
        <taxon>Comamonadaceae</taxon>
        <taxon>Acidovorax</taxon>
    </lineage>
</organism>
<dbReference type="InterPro" id="IPR037883">
    <property type="entry name" value="Knr4/Smi1-like_sf"/>
</dbReference>
<dbReference type="Proteomes" id="UP000215441">
    <property type="component" value="Unassembled WGS sequence"/>
</dbReference>
<evidence type="ECO:0000259" key="1">
    <source>
        <dbReference type="SMART" id="SM00860"/>
    </source>
</evidence>
<gene>
    <name evidence="2" type="ORF">CBY09_13195</name>
</gene>
<dbReference type="EMBL" id="NOIG01000008">
    <property type="protein sequence ID" value="OYD49898.1"/>
    <property type="molecule type" value="Genomic_DNA"/>
</dbReference>
<keyword evidence="3" id="KW-1185">Reference proteome</keyword>
<reference evidence="2 3" key="1">
    <citation type="submission" date="2017-07" db="EMBL/GenBank/DDBJ databases">
        <title>Acidovorax KNDSW TSA 6 genome sequence and assembly.</title>
        <authorList>
            <person name="Mayilraj S."/>
        </authorList>
    </citation>
    <scope>NUCLEOTIDE SEQUENCE [LARGE SCALE GENOMIC DNA]</scope>
    <source>
        <strain evidence="2 3">KNDSW-TSA6</strain>
    </source>
</reference>
<dbReference type="SMART" id="SM00860">
    <property type="entry name" value="SMI1_KNR4"/>
    <property type="match status" value="1"/>
</dbReference>
<name>A0A235ELJ2_9BURK</name>
<dbReference type="InterPro" id="IPR018958">
    <property type="entry name" value="Knr4/Smi1-like_dom"/>
</dbReference>
<dbReference type="OrthoDB" id="8456590at2"/>
<feature type="domain" description="Knr4/Smi1-like" evidence="1">
    <location>
        <begin position="55"/>
        <end position="173"/>
    </location>
</feature>
<evidence type="ECO:0000313" key="2">
    <source>
        <dbReference type="EMBL" id="OYD49898.1"/>
    </source>
</evidence>
<dbReference type="Pfam" id="PF09346">
    <property type="entry name" value="SMI1_KNR4"/>
    <property type="match status" value="1"/>
</dbReference>
<evidence type="ECO:0000313" key="3">
    <source>
        <dbReference type="Proteomes" id="UP000215441"/>
    </source>
</evidence>
<dbReference type="AlphaFoldDB" id="A0A235ELJ2"/>
<dbReference type="Gene3D" id="3.40.1580.10">
    <property type="entry name" value="SMI1/KNR4-like"/>
    <property type="match status" value="1"/>
</dbReference>